<organism evidence="11 12">
    <name type="scientific">Haemophilus influenzae</name>
    <dbReference type="NCBI Taxonomy" id="727"/>
    <lineage>
        <taxon>Bacteria</taxon>
        <taxon>Pseudomonadati</taxon>
        <taxon>Pseudomonadota</taxon>
        <taxon>Gammaproteobacteria</taxon>
        <taxon>Pasteurellales</taxon>
        <taxon>Pasteurellaceae</taxon>
        <taxon>Haemophilus</taxon>
    </lineage>
</organism>
<dbReference type="PANTHER" id="PTHR43124">
    <property type="entry name" value="PURINE EFFLUX PUMP PBUE"/>
    <property type="match status" value="1"/>
</dbReference>
<dbReference type="CDD" id="cd17324">
    <property type="entry name" value="MFS_NepI_like"/>
    <property type="match status" value="1"/>
</dbReference>
<protein>
    <recommendedName>
        <fullName evidence="9">Probable sugar efflux transporter</fullName>
    </recommendedName>
</protein>
<evidence type="ECO:0000256" key="3">
    <source>
        <dbReference type="ARBA" id="ARBA00022475"/>
    </source>
</evidence>
<keyword evidence="4" id="KW-0997">Cell inner membrane</keyword>
<dbReference type="PATRIC" id="fig|727.564.peg.623"/>
<proteinExistence type="inferred from homology"/>
<feature type="transmembrane region" description="Helical" evidence="9">
    <location>
        <begin position="80"/>
        <end position="99"/>
    </location>
</feature>
<gene>
    <name evidence="9 11" type="primary">sotB</name>
    <name evidence="11" type="ORF">NTHI1209_02222</name>
</gene>
<keyword evidence="2 9" id="KW-0813">Transport</keyword>
<dbReference type="Proteomes" id="UP000050700">
    <property type="component" value="Unassembled WGS sequence"/>
</dbReference>
<comment type="similarity">
    <text evidence="9">Belongs to the major facilitator superfamily. SotB (TC 2.A.1.2) family.</text>
</comment>
<evidence type="ECO:0000256" key="7">
    <source>
        <dbReference type="ARBA" id="ARBA00022989"/>
    </source>
</evidence>
<dbReference type="Pfam" id="PF07690">
    <property type="entry name" value="MFS_1"/>
    <property type="match status" value="1"/>
</dbReference>
<feature type="transmembrane region" description="Helical" evidence="9">
    <location>
        <begin position="105"/>
        <end position="126"/>
    </location>
</feature>
<dbReference type="PROSITE" id="PS50850">
    <property type="entry name" value="MFS"/>
    <property type="match status" value="1"/>
</dbReference>
<feature type="transmembrane region" description="Helical" evidence="9">
    <location>
        <begin position="276"/>
        <end position="293"/>
    </location>
</feature>
<comment type="subcellular location">
    <subcellularLocation>
        <location evidence="1 9">Cell membrane</location>
        <topology evidence="1 9">Multi-pass membrane protein</topology>
    </subcellularLocation>
</comment>
<keyword evidence="7 9" id="KW-1133">Transmembrane helix</keyword>
<sequence>MSLYLKAEKIQSWRVLIMACAGFIFNTTEFVPVAMLSDIAQSFDMQTADTGLMMTVYAWTVLIMSLPAMLATGNMERKSLLIKLFIIFIVGHILSVIAWNFWILLLARMCIALAHSVFWSITASLVMRISPKHKKTQALGMLAIGTALATILGLPIGRIVGQLVGWRVTFGIIAVLALSIMFLIIRLLPNLPSKNAGSIASLPLLAKRPLLLWLYVTTAIVISAHFTAYTYIEPFMIDVGQLDPNFATAVLLVFGFSGIAASLLFNRLYRLAPTKFIVVSMSLLMFSLLLLLFSTETIIAMFSLVFIWGIGISCIGLSLQMRVLKLAPDATDVATAIYSGIFNAGIGAGALFGNLATTYLGLNEIGYTGAALGLIGLIIFITTHLKYRHTFLLQNNKKTTAL</sequence>
<feature type="transmembrane region" description="Helical" evidence="9">
    <location>
        <begin position="168"/>
        <end position="189"/>
    </location>
</feature>
<evidence type="ECO:0000256" key="5">
    <source>
        <dbReference type="ARBA" id="ARBA00022597"/>
    </source>
</evidence>
<evidence type="ECO:0000313" key="11">
    <source>
        <dbReference type="EMBL" id="KIS36565.1"/>
    </source>
</evidence>
<feature type="transmembrane region" description="Helical" evidence="9">
    <location>
        <begin position="138"/>
        <end position="156"/>
    </location>
</feature>
<evidence type="ECO:0000313" key="12">
    <source>
        <dbReference type="Proteomes" id="UP000050700"/>
    </source>
</evidence>
<evidence type="ECO:0000256" key="9">
    <source>
        <dbReference type="HAMAP-Rule" id="MF_00517"/>
    </source>
</evidence>
<evidence type="ECO:0000256" key="2">
    <source>
        <dbReference type="ARBA" id="ARBA00022448"/>
    </source>
</evidence>
<feature type="transmembrane region" description="Helical" evidence="9">
    <location>
        <begin position="365"/>
        <end position="385"/>
    </location>
</feature>
<dbReference type="EMBL" id="JMQP01000002">
    <property type="protein sequence ID" value="KIS36565.1"/>
    <property type="molecule type" value="Genomic_DNA"/>
</dbReference>
<keyword evidence="5 9" id="KW-0762">Sugar transport</keyword>
<feature type="transmembrane region" description="Helical" evidence="9">
    <location>
        <begin position="56"/>
        <end position="73"/>
    </location>
</feature>
<evidence type="ECO:0000259" key="10">
    <source>
        <dbReference type="PROSITE" id="PS50850"/>
    </source>
</evidence>
<keyword evidence="3 9" id="KW-1003">Cell membrane</keyword>
<feature type="transmembrane region" description="Helical" evidence="9">
    <location>
        <begin position="12"/>
        <end position="36"/>
    </location>
</feature>
<dbReference type="AlphaFoldDB" id="A0A0D0IKM6"/>
<dbReference type="Gene3D" id="1.20.1250.20">
    <property type="entry name" value="MFS general substrate transporter like domains"/>
    <property type="match status" value="1"/>
</dbReference>
<dbReference type="RefSeq" id="WP_005665417.1">
    <property type="nucleotide sequence ID" value="NZ_CP089168.1"/>
</dbReference>
<reference evidence="11 12" key="1">
    <citation type="submission" date="2014-05" db="EMBL/GenBank/DDBJ databases">
        <title>Methylome analysis of the phasevarions of Haemophilus influenzae.</title>
        <authorList>
            <person name="Atack J.M."/>
            <person name="Fox K.L."/>
            <person name="Power P.M."/>
            <person name="Clark T."/>
            <person name="Jurcisek J."/>
            <person name="Korlach J."/>
            <person name="Bakaletz L.O."/>
            <person name="Jennings M.P."/>
        </authorList>
    </citation>
    <scope>NUCLEOTIDE SEQUENCE [LARGE SCALE GENOMIC DNA]</scope>
    <source>
        <strain evidence="11 12">1209</strain>
    </source>
</reference>
<evidence type="ECO:0000256" key="8">
    <source>
        <dbReference type="ARBA" id="ARBA00023136"/>
    </source>
</evidence>
<dbReference type="GO" id="GO:0015144">
    <property type="term" value="F:carbohydrate transmembrane transporter activity"/>
    <property type="evidence" value="ECO:0007669"/>
    <property type="project" value="UniProtKB-UniRule"/>
</dbReference>
<keyword evidence="8 9" id="KW-0472">Membrane</keyword>
<feature type="transmembrane region" description="Helical" evidence="9">
    <location>
        <begin position="210"/>
        <end position="232"/>
    </location>
</feature>
<dbReference type="PANTHER" id="PTHR43124:SF4">
    <property type="entry name" value="SUGAR EFFLUX TRANSPORTER"/>
    <property type="match status" value="1"/>
</dbReference>
<feature type="domain" description="Major facilitator superfamily (MFS) profile" evidence="10">
    <location>
        <begin position="14"/>
        <end position="388"/>
    </location>
</feature>
<dbReference type="InterPro" id="IPR050189">
    <property type="entry name" value="MFS_Efflux_Transporters"/>
</dbReference>
<evidence type="ECO:0000256" key="4">
    <source>
        <dbReference type="ARBA" id="ARBA00022519"/>
    </source>
</evidence>
<accession>A0A0D0IKM6</accession>
<dbReference type="NCBIfam" id="NF002921">
    <property type="entry name" value="PRK03545.1"/>
    <property type="match status" value="1"/>
</dbReference>
<feature type="transmembrane region" description="Helical" evidence="9">
    <location>
        <begin position="244"/>
        <end position="264"/>
    </location>
</feature>
<dbReference type="GO" id="GO:0005886">
    <property type="term" value="C:plasma membrane"/>
    <property type="evidence" value="ECO:0007669"/>
    <property type="project" value="UniProtKB-SubCell"/>
</dbReference>
<comment type="caution">
    <text evidence="11">The sequence shown here is derived from an EMBL/GenBank/DDBJ whole genome shotgun (WGS) entry which is preliminary data.</text>
</comment>
<dbReference type="InterPro" id="IPR020846">
    <property type="entry name" value="MFS_dom"/>
</dbReference>
<dbReference type="InterPro" id="IPR036259">
    <property type="entry name" value="MFS_trans_sf"/>
</dbReference>
<feature type="transmembrane region" description="Helical" evidence="9">
    <location>
        <begin position="333"/>
        <end position="353"/>
    </location>
</feature>
<evidence type="ECO:0000256" key="1">
    <source>
        <dbReference type="ARBA" id="ARBA00004651"/>
    </source>
</evidence>
<comment type="function">
    <text evidence="9">Involved in the efflux of sugars. The physiological role may be the reduction of the intracellular concentration of toxic sugars or sugar metabolites.</text>
</comment>
<feature type="transmembrane region" description="Helical" evidence="9">
    <location>
        <begin position="299"/>
        <end position="321"/>
    </location>
</feature>
<dbReference type="HAMAP" id="MF_00517">
    <property type="entry name" value="MFS_SotB"/>
    <property type="match status" value="1"/>
</dbReference>
<dbReference type="InterPro" id="IPR023495">
    <property type="entry name" value="Sugar_effux_transptr_put"/>
</dbReference>
<dbReference type="InterPro" id="IPR011701">
    <property type="entry name" value="MFS"/>
</dbReference>
<dbReference type="SUPFAM" id="SSF103473">
    <property type="entry name" value="MFS general substrate transporter"/>
    <property type="match status" value="1"/>
</dbReference>
<name>A0A0D0IKM6_HAEIF</name>
<keyword evidence="6 9" id="KW-0812">Transmembrane</keyword>
<evidence type="ECO:0000256" key="6">
    <source>
        <dbReference type="ARBA" id="ARBA00022692"/>
    </source>
</evidence>